<dbReference type="EMBL" id="JACBZM010000001">
    <property type="protein sequence ID" value="NYI44650.1"/>
    <property type="molecule type" value="Genomic_DNA"/>
</dbReference>
<sequence length="87" mass="10145">MYVDPRLVRHVEESSGLTTAEASRLVEDVLSFHDEPVEEWVRRRHAELKTYGGRNAEIFARLQEELRGHVVAAPELSERQLRRMIYG</sequence>
<dbReference type="RefSeq" id="WP_036549412.1">
    <property type="nucleotide sequence ID" value="NZ_JACBZM010000001.1"/>
</dbReference>
<protein>
    <submittedName>
        <fullName evidence="1">Uncharacterized protein</fullName>
    </submittedName>
</protein>
<comment type="caution">
    <text evidence="1">The sequence shown here is derived from an EMBL/GenBank/DDBJ whole genome shotgun (WGS) entry which is preliminary data.</text>
</comment>
<dbReference type="AlphaFoldDB" id="A0A7Y9ZIN5"/>
<evidence type="ECO:0000313" key="1">
    <source>
        <dbReference type="EMBL" id="NYI44650.1"/>
    </source>
</evidence>
<dbReference type="Proteomes" id="UP000562045">
    <property type="component" value="Unassembled WGS sequence"/>
</dbReference>
<evidence type="ECO:0000313" key="2">
    <source>
        <dbReference type="Proteomes" id="UP000562045"/>
    </source>
</evidence>
<gene>
    <name evidence="1" type="ORF">BJ993_001730</name>
</gene>
<organism evidence="1 2">
    <name type="scientific">Nocardioides aromaticivorans</name>
    <dbReference type="NCBI Taxonomy" id="200618"/>
    <lineage>
        <taxon>Bacteria</taxon>
        <taxon>Bacillati</taxon>
        <taxon>Actinomycetota</taxon>
        <taxon>Actinomycetes</taxon>
        <taxon>Propionibacteriales</taxon>
        <taxon>Nocardioidaceae</taxon>
        <taxon>Nocardioides</taxon>
    </lineage>
</organism>
<accession>A0A7Y9ZIN5</accession>
<name>A0A7Y9ZIN5_9ACTN</name>
<proteinExistence type="predicted"/>
<reference evidence="1 2" key="1">
    <citation type="submission" date="2020-07" db="EMBL/GenBank/DDBJ databases">
        <title>Sequencing the genomes of 1000 actinobacteria strains.</title>
        <authorList>
            <person name="Klenk H.-P."/>
        </authorList>
    </citation>
    <scope>NUCLEOTIDE SEQUENCE [LARGE SCALE GENOMIC DNA]</scope>
    <source>
        <strain evidence="1 2">DSM 15131</strain>
    </source>
</reference>